<protein>
    <submittedName>
        <fullName evidence="3">CPBP family intramembrane metalloprotease</fullName>
    </submittedName>
</protein>
<dbReference type="InterPro" id="IPR052710">
    <property type="entry name" value="CAAX_protease"/>
</dbReference>
<feature type="transmembrane region" description="Helical" evidence="1">
    <location>
        <begin position="189"/>
        <end position="211"/>
    </location>
</feature>
<evidence type="ECO:0000256" key="1">
    <source>
        <dbReference type="SAM" id="Phobius"/>
    </source>
</evidence>
<keyword evidence="1" id="KW-0472">Membrane</keyword>
<keyword evidence="3" id="KW-0378">Hydrolase</keyword>
<organism evidence="3 4">
    <name type="scientific">Candidatus Borkfalkia avicola</name>
    <dbReference type="NCBI Taxonomy" id="2838503"/>
    <lineage>
        <taxon>Bacteria</taxon>
        <taxon>Bacillati</taxon>
        <taxon>Bacillota</taxon>
        <taxon>Clostridia</taxon>
        <taxon>Christensenellales</taxon>
        <taxon>Christensenellaceae</taxon>
        <taxon>Candidatus Borkfalkia</taxon>
    </lineage>
</organism>
<gene>
    <name evidence="3" type="ORF">H9726_06375</name>
</gene>
<evidence type="ECO:0000313" key="3">
    <source>
        <dbReference type="EMBL" id="HIZ10096.1"/>
    </source>
</evidence>
<dbReference type="GO" id="GO:0004175">
    <property type="term" value="F:endopeptidase activity"/>
    <property type="evidence" value="ECO:0007669"/>
    <property type="project" value="UniProtKB-ARBA"/>
</dbReference>
<dbReference type="EMBL" id="DXCF01000032">
    <property type="protein sequence ID" value="HIZ10096.1"/>
    <property type="molecule type" value="Genomic_DNA"/>
</dbReference>
<evidence type="ECO:0000313" key="4">
    <source>
        <dbReference type="Proteomes" id="UP000824025"/>
    </source>
</evidence>
<keyword evidence="3" id="KW-0645">Protease</keyword>
<keyword evidence="1" id="KW-0812">Transmembrane</keyword>
<keyword evidence="1" id="KW-1133">Transmembrane helix</keyword>
<feature type="transmembrane region" description="Helical" evidence="1">
    <location>
        <begin position="76"/>
        <end position="94"/>
    </location>
</feature>
<dbReference type="GO" id="GO:0080120">
    <property type="term" value="P:CAAX-box protein maturation"/>
    <property type="evidence" value="ECO:0007669"/>
    <property type="project" value="UniProtKB-ARBA"/>
</dbReference>
<feature type="transmembrane region" description="Helical" evidence="1">
    <location>
        <begin position="265"/>
        <end position="288"/>
    </location>
</feature>
<feature type="transmembrane region" description="Helical" evidence="1">
    <location>
        <begin position="30"/>
        <end position="56"/>
    </location>
</feature>
<dbReference type="InterPro" id="IPR003675">
    <property type="entry name" value="Rce1/LyrA-like_dom"/>
</dbReference>
<dbReference type="Pfam" id="PF02517">
    <property type="entry name" value="Rce1-like"/>
    <property type="match status" value="1"/>
</dbReference>
<evidence type="ECO:0000259" key="2">
    <source>
        <dbReference type="Pfam" id="PF02517"/>
    </source>
</evidence>
<comment type="caution">
    <text evidence="3">The sequence shown here is derived from an EMBL/GenBank/DDBJ whole genome shotgun (WGS) entry which is preliminary data.</text>
</comment>
<proteinExistence type="predicted"/>
<feature type="transmembrane region" description="Helical" evidence="1">
    <location>
        <begin position="106"/>
        <end position="127"/>
    </location>
</feature>
<reference evidence="3" key="2">
    <citation type="submission" date="2021-04" db="EMBL/GenBank/DDBJ databases">
        <authorList>
            <person name="Gilroy R."/>
        </authorList>
    </citation>
    <scope>NUCLEOTIDE SEQUENCE</scope>
    <source>
        <strain evidence="3">CHK192-19661</strain>
    </source>
</reference>
<sequence length="328" mass="35551">MENRNKASSGGTQKKGGLLSQPRKVVSGMVFSGAIVGMLLVTIAFSITLSVLSALLERPIEGGLDQTDAYKYLSYLLYQAVYIAVIAVFMKVYGEKPKQFGYRPAHWKYFLIALLLTFGLLFSLNYLNGWFVELLGLMGYTDPAAGSFEEAVAQLPSLAGGGFVGVLVVVALLPAVLEETLFRGIILDGIKDIGTVAACLLGGLLFCVFHQNPSQTLYQFICGCAFTLLAVRADSLLPAVLCHFLNNAVIVCNYKFAFLQNVPSSVAVALYVISGVCLAGSLVYLIFFDKKTNRRKEGEIKPFFLAALVGFILCCVLWVYTLVVNIAG</sequence>
<keyword evidence="3" id="KW-0482">Metalloprotease</keyword>
<dbReference type="PANTHER" id="PTHR36435:SF1">
    <property type="entry name" value="CAAX AMINO TERMINAL PROTEASE FAMILY PROTEIN"/>
    <property type="match status" value="1"/>
</dbReference>
<reference evidence="3" key="1">
    <citation type="journal article" date="2021" name="PeerJ">
        <title>Extensive microbial diversity within the chicken gut microbiome revealed by metagenomics and culture.</title>
        <authorList>
            <person name="Gilroy R."/>
            <person name="Ravi A."/>
            <person name="Getino M."/>
            <person name="Pursley I."/>
            <person name="Horton D.L."/>
            <person name="Alikhan N.F."/>
            <person name="Baker D."/>
            <person name="Gharbi K."/>
            <person name="Hall N."/>
            <person name="Watson M."/>
            <person name="Adriaenssens E.M."/>
            <person name="Foster-Nyarko E."/>
            <person name="Jarju S."/>
            <person name="Secka A."/>
            <person name="Antonio M."/>
            <person name="Oren A."/>
            <person name="Chaudhuri R.R."/>
            <person name="La Ragione R."/>
            <person name="Hildebrand F."/>
            <person name="Pallen M.J."/>
        </authorList>
    </citation>
    <scope>NUCLEOTIDE SEQUENCE</scope>
    <source>
        <strain evidence="3">CHK192-19661</strain>
    </source>
</reference>
<dbReference type="Proteomes" id="UP000824025">
    <property type="component" value="Unassembled WGS sequence"/>
</dbReference>
<feature type="transmembrane region" description="Helical" evidence="1">
    <location>
        <begin position="300"/>
        <end position="320"/>
    </location>
</feature>
<feature type="domain" description="CAAX prenyl protease 2/Lysostaphin resistance protein A-like" evidence="2">
    <location>
        <begin position="163"/>
        <end position="249"/>
    </location>
</feature>
<feature type="transmembrane region" description="Helical" evidence="1">
    <location>
        <begin position="158"/>
        <end position="177"/>
    </location>
</feature>
<accession>A0A9D2D7J8</accession>
<dbReference type="AlphaFoldDB" id="A0A9D2D7J8"/>
<dbReference type="GO" id="GO:0008237">
    <property type="term" value="F:metallopeptidase activity"/>
    <property type="evidence" value="ECO:0007669"/>
    <property type="project" value="UniProtKB-KW"/>
</dbReference>
<name>A0A9D2D7J8_9FIRM</name>
<dbReference type="PANTHER" id="PTHR36435">
    <property type="entry name" value="SLR1288 PROTEIN"/>
    <property type="match status" value="1"/>
</dbReference>